<gene>
    <name evidence="2" type="ORF">NDU88_001221</name>
</gene>
<feature type="compositionally biased region" description="Polar residues" evidence="1">
    <location>
        <begin position="88"/>
        <end position="103"/>
    </location>
</feature>
<feature type="compositionally biased region" description="Polar residues" evidence="1">
    <location>
        <begin position="134"/>
        <end position="149"/>
    </location>
</feature>
<sequence length="164" mass="17444">MTLFETLQSSGGFFPCVCECDGGASSVVILAALRGTSFNSGRRGATAQLCRLTSNSCQCAERSAQPAAPRRPPSPPFQQRHPEIRESNPASTLWTPVPTSLTGEVNPCTREAGQWTPCLPRRSSRTPCPPHQGDNFSGSQRRLSTTGPGSVSDAEHCGRTLGSK</sequence>
<dbReference type="AlphaFoldDB" id="A0AAV7P329"/>
<proteinExistence type="predicted"/>
<dbReference type="EMBL" id="JANPWB010000011">
    <property type="protein sequence ID" value="KAJ1122736.1"/>
    <property type="molecule type" value="Genomic_DNA"/>
</dbReference>
<reference evidence="2" key="1">
    <citation type="journal article" date="2022" name="bioRxiv">
        <title>Sequencing and chromosome-scale assembly of the giantPleurodeles waltlgenome.</title>
        <authorList>
            <person name="Brown T."/>
            <person name="Elewa A."/>
            <person name="Iarovenko S."/>
            <person name="Subramanian E."/>
            <person name="Araus A.J."/>
            <person name="Petzold A."/>
            <person name="Susuki M."/>
            <person name="Suzuki K.-i.T."/>
            <person name="Hayashi T."/>
            <person name="Toyoda A."/>
            <person name="Oliveira C."/>
            <person name="Osipova E."/>
            <person name="Leigh N.D."/>
            <person name="Simon A."/>
            <person name="Yun M.H."/>
        </authorList>
    </citation>
    <scope>NUCLEOTIDE SEQUENCE</scope>
    <source>
        <strain evidence="2">20211129_DDA</strain>
        <tissue evidence="2">Liver</tissue>
    </source>
</reference>
<keyword evidence="3" id="KW-1185">Reference proteome</keyword>
<accession>A0AAV7P329</accession>
<evidence type="ECO:0000313" key="2">
    <source>
        <dbReference type="EMBL" id="KAJ1122736.1"/>
    </source>
</evidence>
<dbReference type="Proteomes" id="UP001066276">
    <property type="component" value="Chromosome 7"/>
</dbReference>
<organism evidence="2 3">
    <name type="scientific">Pleurodeles waltl</name>
    <name type="common">Iberian ribbed newt</name>
    <dbReference type="NCBI Taxonomy" id="8319"/>
    <lineage>
        <taxon>Eukaryota</taxon>
        <taxon>Metazoa</taxon>
        <taxon>Chordata</taxon>
        <taxon>Craniata</taxon>
        <taxon>Vertebrata</taxon>
        <taxon>Euteleostomi</taxon>
        <taxon>Amphibia</taxon>
        <taxon>Batrachia</taxon>
        <taxon>Caudata</taxon>
        <taxon>Salamandroidea</taxon>
        <taxon>Salamandridae</taxon>
        <taxon>Pleurodelinae</taxon>
        <taxon>Pleurodeles</taxon>
    </lineage>
</organism>
<evidence type="ECO:0000313" key="3">
    <source>
        <dbReference type="Proteomes" id="UP001066276"/>
    </source>
</evidence>
<feature type="region of interest" description="Disordered" evidence="1">
    <location>
        <begin position="61"/>
        <end position="164"/>
    </location>
</feature>
<protein>
    <submittedName>
        <fullName evidence="2">Uncharacterized protein</fullName>
    </submittedName>
</protein>
<comment type="caution">
    <text evidence="2">The sequence shown here is derived from an EMBL/GenBank/DDBJ whole genome shotgun (WGS) entry which is preliminary data.</text>
</comment>
<evidence type="ECO:0000256" key="1">
    <source>
        <dbReference type="SAM" id="MobiDB-lite"/>
    </source>
</evidence>
<name>A0AAV7P329_PLEWA</name>